<evidence type="ECO:0000256" key="11">
    <source>
        <dbReference type="PIRNR" id="PIRNR001563"/>
    </source>
</evidence>
<evidence type="ECO:0000313" key="14">
    <source>
        <dbReference type="EMBL" id="EHJ13074.1"/>
    </source>
</evidence>
<dbReference type="Gene3D" id="3.90.190.20">
    <property type="entry name" value="Mur ligase, C-terminal domain"/>
    <property type="match status" value="1"/>
</dbReference>
<evidence type="ECO:0000259" key="13">
    <source>
        <dbReference type="Pfam" id="PF08245"/>
    </source>
</evidence>
<dbReference type="EMBL" id="AESD01000340">
    <property type="protein sequence ID" value="EHJ13074.1"/>
    <property type="molecule type" value="Genomic_DNA"/>
</dbReference>
<dbReference type="GO" id="GO:0005524">
    <property type="term" value="F:ATP binding"/>
    <property type="evidence" value="ECO:0007669"/>
    <property type="project" value="UniProtKB-KW"/>
</dbReference>
<comment type="caution">
    <text evidence="14">The sequence shown here is derived from an EMBL/GenBank/DDBJ whole genome shotgun (WGS) entry which is preliminary data.</text>
</comment>
<keyword evidence="8" id="KW-0460">Magnesium</keyword>
<organism evidence="14 15">
    <name type="scientific">Crocosphaera watsonii WH 0003</name>
    <dbReference type="NCBI Taxonomy" id="423471"/>
    <lineage>
        <taxon>Bacteria</taxon>
        <taxon>Bacillati</taxon>
        <taxon>Cyanobacteriota</taxon>
        <taxon>Cyanophyceae</taxon>
        <taxon>Oscillatoriophycideae</taxon>
        <taxon>Chroococcales</taxon>
        <taxon>Aphanothecaceae</taxon>
        <taxon>Crocosphaera</taxon>
    </lineage>
</organism>
<proteinExistence type="inferred from homology"/>
<dbReference type="InterPro" id="IPR018109">
    <property type="entry name" value="Folylpolyglutamate_synth_CS"/>
</dbReference>
<accession>G5J416</accession>
<feature type="domain" description="Mur ligase C-terminal" evidence="12">
    <location>
        <begin position="279"/>
        <end position="400"/>
    </location>
</feature>
<keyword evidence="7 11" id="KW-0067">ATP-binding</keyword>
<evidence type="ECO:0000256" key="4">
    <source>
        <dbReference type="ARBA" id="ARBA00022598"/>
    </source>
</evidence>
<evidence type="ECO:0000256" key="6">
    <source>
        <dbReference type="ARBA" id="ARBA00022741"/>
    </source>
</evidence>
<keyword evidence="4 11" id="KW-0436">Ligase</keyword>
<protein>
    <recommendedName>
        <fullName evidence="3">tetrahydrofolate synthase</fullName>
        <ecNumber evidence="3">6.3.2.17</ecNumber>
    </recommendedName>
    <alternativeName>
        <fullName evidence="9">Tetrahydrofolylpolyglutamate synthase</fullName>
    </alternativeName>
</protein>
<evidence type="ECO:0000313" key="15">
    <source>
        <dbReference type="Proteomes" id="UP000003477"/>
    </source>
</evidence>
<dbReference type="PATRIC" id="fig|423471.3.peg.2102"/>
<keyword evidence="5" id="KW-0479">Metal-binding</keyword>
<dbReference type="PROSITE" id="PS01011">
    <property type="entry name" value="FOLYLPOLYGLU_SYNT_1"/>
    <property type="match status" value="1"/>
</dbReference>
<dbReference type="InterPro" id="IPR036565">
    <property type="entry name" value="Mur-like_cat_sf"/>
</dbReference>
<dbReference type="RefSeq" id="WP_007310508.1">
    <property type="nucleotide sequence ID" value="NZ_AESD01000340.1"/>
</dbReference>
<dbReference type="FunFam" id="3.40.1190.10:FF:000011">
    <property type="entry name" value="Folylpolyglutamate synthase/dihydrofolate synthase"/>
    <property type="match status" value="1"/>
</dbReference>
<evidence type="ECO:0000259" key="12">
    <source>
        <dbReference type="Pfam" id="PF02875"/>
    </source>
</evidence>
<dbReference type="Pfam" id="PF08245">
    <property type="entry name" value="Mur_ligase_M"/>
    <property type="match status" value="1"/>
</dbReference>
<dbReference type="GeneID" id="88765944"/>
<dbReference type="GO" id="GO:0005737">
    <property type="term" value="C:cytoplasm"/>
    <property type="evidence" value="ECO:0007669"/>
    <property type="project" value="TreeGrafter"/>
</dbReference>
<dbReference type="GO" id="GO:0004326">
    <property type="term" value="F:tetrahydrofolylpolyglutamate synthase activity"/>
    <property type="evidence" value="ECO:0007669"/>
    <property type="project" value="UniProtKB-EC"/>
</dbReference>
<evidence type="ECO:0000256" key="2">
    <source>
        <dbReference type="ARBA" id="ARBA00008276"/>
    </source>
</evidence>
<evidence type="ECO:0000256" key="3">
    <source>
        <dbReference type="ARBA" id="ARBA00013025"/>
    </source>
</evidence>
<dbReference type="InterPro" id="IPR004101">
    <property type="entry name" value="Mur_ligase_C"/>
</dbReference>
<dbReference type="Gene3D" id="3.40.1190.10">
    <property type="entry name" value="Mur-like, catalytic domain"/>
    <property type="match status" value="1"/>
</dbReference>
<dbReference type="PIRSF" id="PIRSF001563">
    <property type="entry name" value="Folylpolyglu_synth"/>
    <property type="match status" value="1"/>
</dbReference>
<sequence>MSITSLLQSFQRFGVHLGLDRIKTLLAQLDNPHQHIPIIHVGGTNGKGSVCAYLSSILTEAGYRVGRYTSPHLIDWTERICINNQPIAESELETILIKIKNSINTTQDIPTQFEIITAAAWVYFYQQKVDIAVIEVGLGGRLDATNVCHRPLATVITSLSREHWQQLGPTITDIAGEKAGIFKSGCAVIMGQVPDEVKPVFQSHIDALNCPCTWIEPATLIDENLVVYENIKYSLPLLGKMQLNNSALAIEAIKILQQQGWNITKKHIQQGIKKTQWLGRIQWIKWHNHSILIDGAHNPAAAKMLRNYVDTLDKSVIWIMGMLSTKEHDKVFQELLRAKDSLYLVPVPDHSTAKPDYLAILAKQICPQLTRIKPEKNIFSALEKATNEQNSQQVIVIAGSLYLIGHFLGNLRSDSSKGHNN</sequence>
<name>G5J416_CROWT</name>
<dbReference type="NCBIfam" id="TIGR01499">
    <property type="entry name" value="folC"/>
    <property type="match status" value="1"/>
</dbReference>
<dbReference type="GO" id="GO:0008841">
    <property type="term" value="F:dihydrofolate synthase activity"/>
    <property type="evidence" value="ECO:0007669"/>
    <property type="project" value="TreeGrafter"/>
</dbReference>
<evidence type="ECO:0000256" key="1">
    <source>
        <dbReference type="ARBA" id="ARBA00001946"/>
    </source>
</evidence>
<dbReference type="InterPro" id="IPR036615">
    <property type="entry name" value="Mur_ligase_C_dom_sf"/>
</dbReference>
<comment type="similarity">
    <text evidence="2 11">Belongs to the folylpolyglutamate synthase family.</text>
</comment>
<dbReference type="AlphaFoldDB" id="G5J416"/>
<reference evidence="14 15" key="1">
    <citation type="journal article" date="2011" name="Front. Microbiol.">
        <title>Two Strains of Crocosphaera watsonii with Highly Conserved Genomes are Distinguished by Strain-Specific Features.</title>
        <authorList>
            <person name="Bench S.R."/>
            <person name="Ilikchyan I.N."/>
            <person name="Tripp H.J."/>
            <person name="Zehr J.P."/>
        </authorList>
    </citation>
    <scope>NUCLEOTIDE SEQUENCE [LARGE SCALE GENOMIC DNA]</scope>
    <source>
        <strain evidence="14 15">WH 0003</strain>
    </source>
</reference>
<evidence type="ECO:0000256" key="9">
    <source>
        <dbReference type="ARBA" id="ARBA00030592"/>
    </source>
</evidence>
<gene>
    <name evidence="14" type="ORF">CWATWH0003_2239</name>
</gene>
<dbReference type="PANTHER" id="PTHR11136:SF0">
    <property type="entry name" value="DIHYDROFOLATE SYNTHETASE-RELATED"/>
    <property type="match status" value="1"/>
</dbReference>
<comment type="cofactor">
    <cofactor evidence="1">
        <name>Mg(2+)</name>
        <dbReference type="ChEBI" id="CHEBI:18420"/>
    </cofactor>
</comment>
<dbReference type="EC" id="6.3.2.17" evidence="3"/>
<keyword evidence="6 11" id="KW-0547">Nucleotide-binding</keyword>
<evidence type="ECO:0000256" key="8">
    <source>
        <dbReference type="ARBA" id="ARBA00022842"/>
    </source>
</evidence>
<dbReference type="Proteomes" id="UP000003477">
    <property type="component" value="Unassembled WGS sequence"/>
</dbReference>
<evidence type="ECO:0000256" key="7">
    <source>
        <dbReference type="ARBA" id="ARBA00022840"/>
    </source>
</evidence>
<dbReference type="PANTHER" id="PTHR11136">
    <property type="entry name" value="FOLYLPOLYGLUTAMATE SYNTHASE-RELATED"/>
    <property type="match status" value="1"/>
</dbReference>
<dbReference type="SUPFAM" id="SSF53244">
    <property type="entry name" value="MurD-like peptide ligases, peptide-binding domain"/>
    <property type="match status" value="1"/>
</dbReference>
<feature type="domain" description="Mur ligase central" evidence="13">
    <location>
        <begin position="41"/>
        <end position="251"/>
    </location>
</feature>
<dbReference type="SUPFAM" id="SSF53623">
    <property type="entry name" value="MurD-like peptide ligases, catalytic domain"/>
    <property type="match status" value="1"/>
</dbReference>
<evidence type="ECO:0000256" key="10">
    <source>
        <dbReference type="ARBA" id="ARBA00047493"/>
    </source>
</evidence>
<comment type="catalytic activity">
    <reaction evidence="10">
        <text>(6S)-5,6,7,8-tetrahydrofolyl-(gamma-L-Glu)(n) + L-glutamate + ATP = (6S)-5,6,7,8-tetrahydrofolyl-(gamma-L-Glu)(n+1) + ADP + phosphate + H(+)</text>
        <dbReference type="Rhea" id="RHEA:10580"/>
        <dbReference type="Rhea" id="RHEA-COMP:14738"/>
        <dbReference type="Rhea" id="RHEA-COMP:14740"/>
        <dbReference type="ChEBI" id="CHEBI:15378"/>
        <dbReference type="ChEBI" id="CHEBI:29985"/>
        <dbReference type="ChEBI" id="CHEBI:30616"/>
        <dbReference type="ChEBI" id="CHEBI:43474"/>
        <dbReference type="ChEBI" id="CHEBI:141005"/>
        <dbReference type="ChEBI" id="CHEBI:456216"/>
        <dbReference type="EC" id="6.3.2.17"/>
    </reaction>
</comment>
<dbReference type="Pfam" id="PF02875">
    <property type="entry name" value="Mur_ligase_C"/>
    <property type="match status" value="1"/>
</dbReference>
<dbReference type="InterPro" id="IPR001645">
    <property type="entry name" value="Folylpolyglutamate_synth"/>
</dbReference>
<dbReference type="GO" id="GO:0046872">
    <property type="term" value="F:metal ion binding"/>
    <property type="evidence" value="ECO:0007669"/>
    <property type="project" value="UniProtKB-KW"/>
</dbReference>
<dbReference type="InterPro" id="IPR013221">
    <property type="entry name" value="Mur_ligase_cen"/>
</dbReference>
<evidence type="ECO:0000256" key="5">
    <source>
        <dbReference type="ARBA" id="ARBA00022723"/>
    </source>
</evidence>